<accession>A0A0L6U6J6</accession>
<sequence>YILILVNLLENTELIKHYLSVLKLRREEFIQNYQPTHWELLTPIERKKIINKNLANQQEEQIKAQLEINNFFCLHRKRKKTYLLKKMSATKITTLPNTVNIVPNQGFTTEEYNPENDHTDNRDLIDWGEGVVAAAEDMVTRKAEVDQSKQRKLSSEL</sequence>
<proteinExistence type="predicted"/>
<dbReference type="VEuPathDB" id="FungiDB:VP01_946g3"/>
<reference evidence="1 2" key="1">
    <citation type="submission" date="2015-08" db="EMBL/GenBank/DDBJ databases">
        <title>Next Generation Sequencing and Analysis of the Genome of Puccinia sorghi L Schw, the Causal Agent of Maize Common Rust.</title>
        <authorList>
            <person name="Rochi L."/>
            <person name="Burguener G."/>
            <person name="Darino M."/>
            <person name="Turjanski A."/>
            <person name="Kreff E."/>
            <person name="Dieguez M.J."/>
            <person name="Sacco F."/>
        </authorList>
    </citation>
    <scope>NUCLEOTIDE SEQUENCE [LARGE SCALE GENOMIC DNA]</scope>
    <source>
        <strain evidence="1 2">RO10H11247</strain>
    </source>
</reference>
<feature type="non-terminal residue" evidence="1">
    <location>
        <position position="1"/>
    </location>
</feature>
<dbReference type="Proteomes" id="UP000037035">
    <property type="component" value="Unassembled WGS sequence"/>
</dbReference>
<dbReference type="EMBL" id="LAVV01015126">
    <property type="protein sequence ID" value="KNZ44148.1"/>
    <property type="molecule type" value="Genomic_DNA"/>
</dbReference>
<protein>
    <submittedName>
        <fullName evidence="1">Uncharacterized protein</fullName>
    </submittedName>
</protein>
<gene>
    <name evidence="1" type="ORF">VP01_946g3</name>
</gene>
<dbReference type="AlphaFoldDB" id="A0A0L6U6J6"/>
<name>A0A0L6U6J6_9BASI</name>
<evidence type="ECO:0000313" key="1">
    <source>
        <dbReference type="EMBL" id="KNZ44148.1"/>
    </source>
</evidence>
<organism evidence="1 2">
    <name type="scientific">Puccinia sorghi</name>
    <dbReference type="NCBI Taxonomy" id="27349"/>
    <lineage>
        <taxon>Eukaryota</taxon>
        <taxon>Fungi</taxon>
        <taxon>Dikarya</taxon>
        <taxon>Basidiomycota</taxon>
        <taxon>Pucciniomycotina</taxon>
        <taxon>Pucciniomycetes</taxon>
        <taxon>Pucciniales</taxon>
        <taxon>Pucciniaceae</taxon>
        <taxon>Puccinia</taxon>
    </lineage>
</organism>
<evidence type="ECO:0000313" key="2">
    <source>
        <dbReference type="Proteomes" id="UP000037035"/>
    </source>
</evidence>
<keyword evidence="2" id="KW-1185">Reference proteome</keyword>
<comment type="caution">
    <text evidence="1">The sequence shown here is derived from an EMBL/GenBank/DDBJ whole genome shotgun (WGS) entry which is preliminary data.</text>
</comment>